<dbReference type="EMBL" id="FN596000">
    <property type="protein sequence ID" value="CCB56418.1"/>
    <property type="molecule type" value="Genomic_DNA"/>
</dbReference>
<keyword evidence="2" id="KW-1185">Reference proteome</keyword>
<dbReference type="InParanoid" id="F6HP12"/>
<evidence type="ECO:0000313" key="1">
    <source>
        <dbReference type="EMBL" id="CCB56418.1"/>
    </source>
</evidence>
<protein>
    <submittedName>
        <fullName evidence="1">Uncharacterized protein</fullName>
    </submittedName>
</protein>
<dbReference type="AlphaFoldDB" id="F6HP12"/>
<evidence type="ECO:0000313" key="2">
    <source>
        <dbReference type="Proteomes" id="UP000009183"/>
    </source>
</evidence>
<dbReference type="PaxDb" id="29760-VIT_16s0100g01240.t01"/>
<accession>F6HP12</accession>
<name>F6HP12_VITVI</name>
<proteinExistence type="predicted"/>
<reference evidence="2" key="1">
    <citation type="journal article" date="2007" name="Nature">
        <title>The grapevine genome sequence suggests ancestral hexaploidization in major angiosperm phyla.</title>
        <authorList>
            <consortium name="The French-Italian Public Consortium for Grapevine Genome Characterization."/>
            <person name="Jaillon O."/>
            <person name="Aury J.-M."/>
            <person name="Noel B."/>
            <person name="Policriti A."/>
            <person name="Clepet C."/>
            <person name="Casagrande A."/>
            <person name="Choisne N."/>
            <person name="Aubourg S."/>
            <person name="Vitulo N."/>
            <person name="Jubin C."/>
            <person name="Vezzi A."/>
            <person name="Legeai F."/>
            <person name="Hugueney P."/>
            <person name="Dasilva C."/>
            <person name="Horner D."/>
            <person name="Mica E."/>
            <person name="Jublot D."/>
            <person name="Poulain J."/>
            <person name="Bruyere C."/>
            <person name="Billault A."/>
            <person name="Segurens B."/>
            <person name="Gouyvenoux M."/>
            <person name="Ugarte E."/>
            <person name="Cattonaro F."/>
            <person name="Anthouard V."/>
            <person name="Vico V."/>
            <person name="Del Fabbro C."/>
            <person name="Alaux M."/>
            <person name="Di Gaspero G."/>
            <person name="Dumas V."/>
            <person name="Felice N."/>
            <person name="Paillard S."/>
            <person name="Juman I."/>
            <person name="Moroldo M."/>
            <person name="Scalabrin S."/>
            <person name="Canaguier A."/>
            <person name="Le Clainche I."/>
            <person name="Malacrida G."/>
            <person name="Durand E."/>
            <person name="Pesole G."/>
            <person name="Laucou V."/>
            <person name="Chatelet P."/>
            <person name="Merdinoglu D."/>
            <person name="Delledonne M."/>
            <person name="Pezzotti M."/>
            <person name="Lecharny A."/>
            <person name="Scarpelli C."/>
            <person name="Artiguenave F."/>
            <person name="Pe M.E."/>
            <person name="Valle G."/>
            <person name="Morgante M."/>
            <person name="Caboche M."/>
            <person name="Adam-Blondon A.-F."/>
            <person name="Weissenbach J."/>
            <person name="Quetier F."/>
            <person name="Wincker P."/>
        </authorList>
    </citation>
    <scope>NUCLEOTIDE SEQUENCE [LARGE SCALE GENOMIC DNA]</scope>
    <source>
        <strain evidence="2">cv. Pinot noir / PN40024</strain>
    </source>
</reference>
<sequence>MTGEGKSISDCSVCFAYLRGLSVQRYELRHFTVSWSVNLEPPTIWP</sequence>
<gene>
    <name evidence="1" type="ordered locus">VIT_16s0100g01240</name>
</gene>
<dbReference type="Proteomes" id="UP000009183">
    <property type="component" value="Chromosome 16"/>
</dbReference>
<dbReference type="HOGENOM" id="CLU_3192402_0_0_1"/>
<organism evidence="1 2">
    <name type="scientific">Vitis vinifera</name>
    <name type="common">Grape</name>
    <dbReference type="NCBI Taxonomy" id="29760"/>
    <lineage>
        <taxon>Eukaryota</taxon>
        <taxon>Viridiplantae</taxon>
        <taxon>Streptophyta</taxon>
        <taxon>Embryophyta</taxon>
        <taxon>Tracheophyta</taxon>
        <taxon>Spermatophyta</taxon>
        <taxon>Magnoliopsida</taxon>
        <taxon>eudicotyledons</taxon>
        <taxon>Gunneridae</taxon>
        <taxon>Pentapetalae</taxon>
        <taxon>rosids</taxon>
        <taxon>Vitales</taxon>
        <taxon>Vitaceae</taxon>
        <taxon>Viteae</taxon>
        <taxon>Vitis</taxon>
    </lineage>
</organism>